<feature type="transmembrane region" description="Helical" evidence="5">
    <location>
        <begin position="261"/>
        <end position="284"/>
    </location>
</feature>
<feature type="transmembrane region" description="Helical" evidence="5">
    <location>
        <begin position="304"/>
        <end position="323"/>
    </location>
</feature>
<feature type="transmembrane region" description="Helical" evidence="5">
    <location>
        <begin position="190"/>
        <end position="209"/>
    </location>
</feature>
<keyword evidence="2 5" id="KW-0812">Transmembrane</keyword>
<accession>A0AAV4IU73</accession>
<evidence type="ECO:0000256" key="5">
    <source>
        <dbReference type="SAM" id="Phobius"/>
    </source>
</evidence>
<keyword evidence="3 5" id="KW-1133">Transmembrane helix</keyword>
<dbReference type="Proteomes" id="UP000762676">
    <property type="component" value="Unassembled WGS sequence"/>
</dbReference>
<dbReference type="PANTHER" id="PTHR22950:SF703">
    <property type="entry name" value="AMINO ACID TRANSPORTER TRANSMEMBRANE DOMAIN-CONTAINING PROTEIN"/>
    <property type="match status" value="1"/>
</dbReference>
<feature type="transmembrane region" description="Helical" evidence="5">
    <location>
        <begin position="41"/>
        <end position="63"/>
    </location>
</feature>
<feature type="transmembrane region" description="Helical" evidence="5">
    <location>
        <begin position="410"/>
        <end position="430"/>
    </location>
</feature>
<feature type="transmembrane region" description="Helical" evidence="5">
    <location>
        <begin position="162"/>
        <end position="183"/>
    </location>
</feature>
<keyword evidence="4 5" id="KW-0472">Membrane</keyword>
<keyword evidence="8" id="KW-1185">Reference proteome</keyword>
<feature type="transmembrane region" description="Helical" evidence="5">
    <location>
        <begin position="69"/>
        <end position="91"/>
    </location>
</feature>
<feature type="transmembrane region" description="Helical" evidence="5">
    <location>
        <begin position="367"/>
        <end position="389"/>
    </location>
</feature>
<dbReference type="GO" id="GO:0015179">
    <property type="term" value="F:L-amino acid transmembrane transporter activity"/>
    <property type="evidence" value="ECO:0007669"/>
    <property type="project" value="TreeGrafter"/>
</dbReference>
<evidence type="ECO:0000256" key="3">
    <source>
        <dbReference type="ARBA" id="ARBA00022989"/>
    </source>
</evidence>
<feature type="domain" description="Amino acid transporter transmembrane" evidence="6">
    <location>
        <begin position="41"/>
        <end position="427"/>
    </location>
</feature>
<organism evidence="7 8">
    <name type="scientific">Elysia marginata</name>
    <dbReference type="NCBI Taxonomy" id="1093978"/>
    <lineage>
        <taxon>Eukaryota</taxon>
        <taxon>Metazoa</taxon>
        <taxon>Spiralia</taxon>
        <taxon>Lophotrochozoa</taxon>
        <taxon>Mollusca</taxon>
        <taxon>Gastropoda</taxon>
        <taxon>Heterobranchia</taxon>
        <taxon>Euthyneura</taxon>
        <taxon>Panpulmonata</taxon>
        <taxon>Sacoglossa</taxon>
        <taxon>Placobranchoidea</taxon>
        <taxon>Plakobranchidae</taxon>
        <taxon>Elysia</taxon>
    </lineage>
</organism>
<name>A0AAV4IU73_9GAST</name>
<reference evidence="7 8" key="1">
    <citation type="journal article" date="2021" name="Elife">
        <title>Chloroplast acquisition without the gene transfer in kleptoplastic sea slugs, Plakobranchus ocellatus.</title>
        <authorList>
            <person name="Maeda T."/>
            <person name="Takahashi S."/>
            <person name="Yoshida T."/>
            <person name="Shimamura S."/>
            <person name="Takaki Y."/>
            <person name="Nagai Y."/>
            <person name="Toyoda A."/>
            <person name="Suzuki Y."/>
            <person name="Arimoto A."/>
            <person name="Ishii H."/>
            <person name="Satoh N."/>
            <person name="Nishiyama T."/>
            <person name="Hasebe M."/>
            <person name="Maruyama T."/>
            <person name="Minagawa J."/>
            <person name="Obokata J."/>
            <person name="Shigenobu S."/>
        </authorList>
    </citation>
    <scope>NUCLEOTIDE SEQUENCE [LARGE SCALE GENOMIC DNA]</scope>
</reference>
<gene>
    <name evidence="7" type="ORF">ElyMa_001392000</name>
</gene>
<comment type="caution">
    <text evidence="7">The sequence shown here is derived from an EMBL/GenBank/DDBJ whole genome shotgun (WGS) entry which is preliminary data.</text>
</comment>
<evidence type="ECO:0000256" key="2">
    <source>
        <dbReference type="ARBA" id="ARBA00022692"/>
    </source>
</evidence>
<sequence>MGIFKDSKIYFRLEKDENKNEEQECLQENNEEGKMKKAGGLTVFTATFFLVGDVAGCGLLSFPWALSRIGYVGILLIFLFGVGAIYSATLLGRCWMMISERFAEYHDQPVRHPYPLIGQLAFGKTFRKLVSFCVIFTSCGSSVAYLLLISENLMALLPSANISYGCWLVIVAAVLCPVCWLGTPKDFWPVALFASLTTSIACVFIIIQIARDAPIVPPAFHAPLEFKTFLMAFGILCFGFGGHQVFPTIQVDMKKPEKFGTVAAFGFCTVLCMYVPVAIAGFLVYGSSLEENVLMSLLPGPVQLTAVVLLNLHLLGGFVILLSPVSLEMEDFFNVPNCFCFRRVLMRTILVCILLFVALSLPQFGAILALIGGSTMTCIVFIIPATCYLKLSSMKGDWETIEIPLHEKVLCIEIIVVGTLAGIAATYSALDALTYSHFSKPLYLS</sequence>
<dbReference type="AlphaFoldDB" id="A0AAV4IU73"/>
<feature type="transmembrane region" description="Helical" evidence="5">
    <location>
        <begin position="229"/>
        <end position="249"/>
    </location>
</feature>
<evidence type="ECO:0000313" key="7">
    <source>
        <dbReference type="EMBL" id="GFS13239.1"/>
    </source>
</evidence>
<dbReference type="Gene3D" id="1.20.1740.10">
    <property type="entry name" value="Amino acid/polyamine transporter I"/>
    <property type="match status" value="1"/>
</dbReference>
<proteinExistence type="predicted"/>
<dbReference type="FunFam" id="1.20.1740.10:FF:000052">
    <property type="entry name" value="Lysine histidine transporter-like 3"/>
    <property type="match status" value="1"/>
</dbReference>
<dbReference type="GO" id="GO:0005774">
    <property type="term" value="C:vacuolar membrane"/>
    <property type="evidence" value="ECO:0007669"/>
    <property type="project" value="TreeGrafter"/>
</dbReference>
<evidence type="ECO:0000256" key="1">
    <source>
        <dbReference type="ARBA" id="ARBA00004141"/>
    </source>
</evidence>
<evidence type="ECO:0000259" key="6">
    <source>
        <dbReference type="Pfam" id="PF01490"/>
    </source>
</evidence>
<dbReference type="InterPro" id="IPR013057">
    <property type="entry name" value="AA_transpt_TM"/>
</dbReference>
<dbReference type="PANTHER" id="PTHR22950">
    <property type="entry name" value="AMINO ACID TRANSPORTER"/>
    <property type="match status" value="1"/>
</dbReference>
<feature type="transmembrane region" description="Helical" evidence="5">
    <location>
        <begin position="344"/>
        <end position="361"/>
    </location>
</feature>
<dbReference type="EMBL" id="BMAT01002758">
    <property type="protein sequence ID" value="GFS13239.1"/>
    <property type="molecule type" value="Genomic_DNA"/>
</dbReference>
<evidence type="ECO:0000313" key="8">
    <source>
        <dbReference type="Proteomes" id="UP000762676"/>
    </source>
</evidence>
<comment type="subcellular location">
    <subcellularLocation>
        <location evidence="1">Membrane</location>
        <topology evidence="1">Multi-pass membrane protein</topology>
    </subcellularLocation>
</comment>
<feature type="transmembrane region" description="Helical" evidence="5">
    <location>
        <begin position="129"/>
        <end position="150"/>
    </location>
</feature>
<evidence type="ECO:0000256" key="4">
    <source>
        <dbReference type="ARBA" id="ARBA00023136"/>
    </source>
</evidence>
<protein>
    <submittedName>
        <fullName evidence="7">Proton-coupled amino acid transporter 4</fullName>
    </submittedName>
</protein>
<dbReference type="Pfam" id="PF01490">
    <property type="entry name" value="Aa_trans"/>
    <property type="match status" value="1"/>
</dbReference>